<evidence type="ECO:0000256" key="1">
    <source>
        <dbReference type="SAM" id="Coils"/>
    </source>
</evidence>
<accession>A0AAV7PJ16</accession>
<dbReference type="AlphaFoldDB" id="A0AAV7PJ16"/>
<proteinExistence type="predicted"/>
<feature type="coiled-coil region" evidence="1">
    <location>
        <begin position="9"/>
        <end position="85"/>
    </location>
</feature>
<dbReference type="Proteomes" id="UP001066276">
    <property type="component" value="Chromosome 7"/>
</dbReference>
<organism evidence="2 3">
    <name type="scientific">Pleurodeles waltl</name>
    <name type="common">Iberian ribbed newt</name>
    <dbReference type="NCBI Taxonomy" id="8319"/>
    <lineage>
        <taxon>Eukaryota</taxon>
        <taxon>Metazoa</taxon>
        <taxon>Chordata</taxon>
        <taxon>Craniata</taxon>
        <taxon>Vertebrata</taxon>
        <taxon>Euteleostomi</taxon>
        <taxon>Amphibia</taxon>
        <taxon>Batrachia</taxon>
        <taxon>Caudata</taxon>
        <taxon>Salamandroidea</taxon>
        <taxon>Salamandridae</taxon>
        <taxon>Pleurodelinae</taxon>
        <taxon>Pleurodeles</taxon>
    </lineage>
</organism>
<comment type="caution">
    <text evidence="2">The sequence shown here is derived from an EMBL/GenBank/DDBJ whole genome shotgun (WGS) entry which is preliminary data.</text>
</comment>
<name>A0AAV7PJ16_PLEWA</name>
<sequence length="122" mass="14290">MEQLFESLCDDLATLKQEITADIKDLKRKGLDLGQHVDIVEQAQDAIEEELDCHRRELLAFPDKNQELQYQIEDLENRSRRSNIRIKGVPTQAIVGPWMTLWCAYFVIWRRPSKSRILYSTG</sequence>
<keyword evidence="3" id="KW-1185">Reference proteome</keyword>
<evidence type="ECO:0000313" key="3">
    <source>
        <dbReference type="Proteomes" id="UP001066276"/>
    </source>
</evidence>
<keyword evidence="1" id="KW-0175">Coiled coil</keyword>
<gene>
    <name evidence="2" type="ORF">NDU88_006652</name>
</gene>
<reference evidence="2" key="1">
    <citation type="journal article" date="2022" name="bioRxiv">
        <title>Sequencing and chromosome-scale assembly of the giantPleurodeles waltlgenome.</title>
        <authorList>
            <person name="Brown T."/>
            <person name="Elewa A."/>
            <person name="Iarovenko S."/>
            <person name="Subramanian E."/>
            <person name="Araus A.J."/>
            <person name="Petzold A."/>
            <person name="Susuki M."/>
            <person name="Suzuki K.-i.T."/>
            <person name="Hayashi T."/>
            <person name="Toyoda A."/>
            <person name="Oliveira C."/>
            <person name="Osipova E."/>
            <person name="Leigh N.D."/>
            <person name="Simon A."/>
            <person name="Yun M.H."/>
        </authorList>
    </citation>
    <scope>NUCLEOTIDE SEQUENCE</scope>
    <source>
        <strain evidence="2">20211129_DDA</strain>
        <tissue evidence="2">Liver</tissue>
    </source>
</reference>
<dbReference type="EMBL" id="JANPWB010000011">
    <property type="protein sequence ID" value="KAJ1128273.1"/>
    <property type="molecule type" value="Genomic_DNA"/>
</dbReference>
<protein>
    <submittedName>
        <fullName evidence="2">Uncharacterized protein</fullName>
    </submittedName>
</protein>
<evidence type="ECO:0000313" key="2">
    <source>
        <dbReference type="EMBL" id="KAJ1128273.1"/>
    </source>
</evidence>